<proteinExistence type="predicted"/>
<dbReference type="PROSITE" id="PS50293">
    <property type="entry name" value="TPR_REGION"/>
    <property type="match status" value="1"/>
</dbReference>
<name>A0ABS1UXZ9_9PROT</name>
<dbReference type="Pfam" id="PF00534">
    <property type="entry name" value="Glycos_transf_1"/>
    <property type="match status" value="1"/>
</dbReference>
<evidence type="ECO:0000256" key="1">
    <source>
        <dbReference type="ARBA" id="ARBA00022679"/>
    </source>
</evidence>
<dbReference type="InterPro" id="IPR011990">
    <property type="entry name" value="TPR-like_helical_dom_sf"/>
</dbReference>
<feature type="region of interest" description="Disordered" evidence="3">
    <location>
        <begin position="131"/>
        <end position="158"/>
    </location>
</feature>
<dbReference type="Gene3D" id="3.40.50.2000">
    <property type="entry name" value="Glycogen Phosphorylase B"/>
    <property type="match status" value="1"/>
</dbReference>
<keyword evidence="1" id="KW-0808">Transferase</keyword>
<sequence length="743" mass="81051">MDMISWSGAPGSVEEPAECLARADGLRDRRAWAEAARAYAAYLRMQPEAWAIRVQYGHCLKEDGDPEAALQAYREADRQNPGDADIHLQLGHALKLLNRYEEALEEYVQALTLDPANAAARQEVMALDPGLEDAPRQAPQPVAPPVLSPPPAAPQAAGTATVFDVSDLLDYFRHNRAPTGIQRVQLNIIREALAGPESGSIAIAGFDPEAGVWKRVPPEIFLRLATLSREGSSNAEARWRGAVNAVQEVLRGGPPLDFTPGSNLVNLGTSWWLPDYLRAVRAAKARHGLRYIPFIHDCIPLLVPEHCAPGLVNEFARWFASVCLHADAVLANSECTRADMLRAQRRLLPGLDLPCFTLPLDAADPASPASALPARLRGGRPYVLFVGTIESRKNHLLAFNAWLSLLRRHGPDAVPDLICVGKRGWLAEAALQLHQNSPALRARVHLLHGIPDIELEALYRHCLFTLYNSFYEGWGLPVTESLAAGKVPLVPDHSSLREAGREGAVYFTPQSEPDLVEKLERLIFDAGFRRAQEAVVAAGPRPRRWADLAAQLQSVLREASGSLPAPRERIAFRLGEVHELRLLPGPEPSLRMAIADALREGEGWHRLEEWGVWTGPGACRLQLPLEPGASSGRLRLYLEMVAPPEPVECRIRAGLAGEAMGAAQIVSATSGERLFCILDLDGAEAGEVEVQIETVQAATLPDEGGARQVGLGLRSLMLCRRDDIATRLDYLERAALPRMVGGG</sequence>
<dbReference type="Gene3D" id="1.25.40.10">
    <property type="entry name" value="Tetratricopeptide repeat domain"/>
    <property type="match status" value="1"/>
</dbReference>
<gene>
    <name evidence="5" type="ORF">JMJ55_00920</name>
</gene>
<dbReference type="SMART" id="SM00028">
    <property type="entry name" value="TPR"/>
    <property type="match status" value="2"/>
</dbReference>
<dbReference type="EMBL" id="JAEUXJ010000001">
    <property type="protein sequence ID" value="MBL6453862.1"/>
    <property type="molecule type" value="Genomic_DNA"/>
</dbReference>
<dbReference type="PANTHER" id="PTHR46401:SF2">
    <property type="entry name" value="GLYCOSYLTRANSFERASE WBBK-RELATED"/>
    <property type="match status" value="1"/>
</dbReference>
<dbReference type="InterPro" id="IPR019734">
    <property type="entry name" value="TPR_rpt"/>
</dbReference>
<evidence type="ECO:0000259" key="4">
    <source>
        <dbReference type="Pfam" id="PF00534"/>
    </source>
</evidence>
<comment type="caution">
    <text evidence="5">The sequence shown here is derived from an EMBL/GenBank/DDBJ whole genome shotgun (WGS) entry which is preliminary data.</text>
</comment>
<dbReference type="RefSeq" id="WP_202823609.1">
    <property type="nucleotide sequence ID" value="NZ_JAEUXJ010000001.1"/>
</dbReference>
<dbReference type="CDD" id="cd03809">
    <property type="entry name" value="GT4_MtfB-like"/>
    <property type="match status" value="1"/>
</dbReference>
<keyword evidence="2" id="KW-0802">TPR repeat</keyword>
<evidence type="ECO:0000256" key="2">
    <source>
        <dbReference type="PROSITE-ProRule" id="PRU00339"/>
    </source>
</evidence>
<feature type="compositionally biased region" description="Pro residues" evidence="3">
    <location>
        <begin position="141"/>
        <end position="153"/>
    </location>
</feature>
<dbReference type="InterPro" id="IPR001296">
    <property type="entry name" value="Glyco_trans_1"/>
</dbReference>
<dbReference type="SUPFAM" id="SSF53756">
    <property type="entry name" value="UDP-Glycosyltransferase/glycogen phosphorylase"/>
    <property type="match status" value="1"/>
</dbReference>
<dbReference type="Proteomes" id="UP000606490">
    <property type="component" value="Unassembled WGS sequence"/>
</dbReference>
<keyword evidence="6" id="KW-1185">Reference proteome</keyword>
<dbReference type="PROSITE" id="PS50005">
    <property type="entry name" value="TPR"/>
    <property type="match status" value="1"/>
</dbReference>
<dbReference type="PANTHER" id="PTHR46401">
    <property type="entry name" value="GLYCOSYLTRANSFERASE WBBK-RELATED"/>
    <property type="match status" value="1"/>
</dbReference>
<evidence type="ECO:0000256" key="3">
    <source>
        <dbReference type="SAM" id="MobiDB-lite"/>
    </source>
</evidence>
<feature type="repeat" description="TPR" evidence="2">
    <location>
        <begin position="84"/>
        <end position="117"/>
    </location>
</feature>
<accession>A0ABS1UXZ9</accession>
<evidence type="ECO:0000313" key="5">
    <source>
        <dbReference type="EMBL" id="MBL6453862.1"/>
    </source>
</evidence>
<reference evidence="5 6" key="1">
    <citation type="submission" date="2021-01" db="EMBL/GenBank/DDBJ databases">
        <title>Belnapia mucosa sp. nov. and Belnapia arida sp. nov., isolated from the Tabernas Desert (Almeria, Spain).</title>
        <authorList>
            <person name="Molina-Menor E."/>
            <person name="Vidal-Verdu A."/>
            <person name="Calonge A."/>
            <person name="Satari L."/>
            <person name="Pereto Magraner J."/>
            <person name="Porcar Miralles M."/>
        </authorList>
    </citation>
    <scope>NUCLEOTIDE SEQUENCE [LARGE SCALE GENOMIC DNA]</scope>
    <source>
        <strain evidence="5 6">T6</strain>
    </source>
</reference>
<feature type="domain" description="Glycosyl transferase family 1" evidence="4">
    <location>
        <begin position="377"/>
        <end position="529"/>
    </location>
</feature>
<protein>
    <submittedName>
        <fullName evidence="5">Glycosyltransferase</fullName>
    </submittedName>
</protein>
<organism evidence="5 6">
    <name type="scientific">Belnapia mucosa</name>
    <dbReference type="NCBI Taxonomy" id="2804532"/>
    <lineage>
        <taxon>Bacteria</taxon>
        <taxon>Pseudomonadati</taxon>
        <taxon>Pseudomonadota</taxon>
        <taxon>Alphaproteobacteria</taxon>
        <taxon>Acetobacterales</taxon>
        <taxon>Roseomonadaceae</taxon>
        <taxon>Belnapia</taxon>
    </lineage>
</organism>
<evidence type="ECO:0000313" key="6">
    <source>
        <dbReference type="Proteomes" id="UP000606490"/>
    </source>
</evidence>
<dbReference type="Pfam" id="PF14559">
    <property type="entry name" value="TPR_19"/>
    <property type="match status" value="1"/>
</dbReference>
<dbReference type="SUPFAM" id="SSF48452">
    <property type="entry name" value="TPR-like"/>
    <property type="match status" value="1"/>
</dbReference>